<dbReference type="RefSeq" id="WP_103310158.1">
    <property type="nucleotide sequence ID" value="NZ_PPPD01000001.1"/>
</dbReference>
<name>A0A2K3UV99_9DEIO</name>
<dbReference type="CDD" id="cd10451">
    <property type="entry name" value="GIY-YIG_LuxR_like"/>
    <property type="match status" value="1"/>
</dbReference>
<dbReference type="InterPro" id="IPR035901">
    <property type="entry name" value="GIY-YIG_endonuc_sf"/>
</dbReference>
<evidence type="ECO:0000313" key="1">
    <source>
        <dbReference type="EMBL" id="PNY80463.1"/>
    </source>
</evidence>
<keyword evidence="2" id="KW-1185">Reference proteome</keyword>
<dbReference type="Gene3D" id="3.40.1440.10">
    <property type="entry name" value="GIY-YIG endonuclease"/>
    <property type="match status" value="1"/>
</dbReference>
<gene>
    <name evidence="1" type="ORF">CVO96_02950</name>
</gene>
<evidence type="ECO:0008006" key="3">
    <source>
        <dbReference type="Google" id="ProtNLM"/>
    </source>
</evidence>
<dbReference type="OrthoDB" id="9134286at2"/>
<comment type="caution">
    <text evidence="1">The sequence shown here is derived from an EMBL/GenBank/DDBJ whole genome shotgun (WGS) entry which is preliminary data.</text>
</comment>
<reference evidence="1 2" key="1">
    <citation type="submission" date="2018-01" db="EMBL/GenBank/DDBJ databases">
        <title>Deinococcus koreensis sp. nov., a radiation-resistant bacterium isolated from river water.</title>
        <authorList>
            <person name="Choi A."/>
        </authorList>
    </citation>
    <scope>NUCLEOTIDE SEQUENCE [LARGE SCALE GENOMIC DNA]</scope>
    <source>
        <strain evidence="1 2">SJW1-2</strain>
    </source>
</reference>
<dbReference type="AlphaFoldDB" id="A0A2K3UV99"/>
<sequence>MSRPARDPAPRMGVYRITHVPSGRTLLGWSVHLDAILNRTRFELQTGTCRHKALQADWQQSGPGTLTFEVLDELTPTTPEARPHDDLRELLTLWQETLNIPIQLRY</sequence>
<accession>A0A2K3UV99</accession>
<protein>
    <recommendedName>
        <fullName evidence="3">GIY-YIG nuclease family protein</fullName>
    </recommendedName>
</protein>
<proteinExistence type="predicted"/>
<dbReference type="EMBL" id="PPPD01000001">
    <property type="protein sequence ID" value="PNY80463.1"/>
    <property type="molecule type" value="Genomic_DNA"/>
</dbReference>
<dbReference type="Proteomes" id="UP000236379">
    <property type="component" value="Unassembled WGS sequence"/>
</dbReference>
<evidence type="ECO:0000313" key="2">
    <source>
        <dbReference type="Proteomes" id="UP000236379"/>
    </source>
</evidence>
<organism evidence="1 2">
    <name type="scientific">Deinococcus koreensis</name>
    <dbReference type="NCBI Taxonomy" id="2054903"/>
    <lineage>
        <taxon>Bacteria</taxon>
        <taxon>Thermotogati</taxon>
        <taxon>Deinococcota</taxon>
        <taxon>Deinococci</taxon>
        <taxon>Deinococcales</taxon>
        <taxon>Deinococcaceae</taxon>
        <taxon>Deinococcus</taxon>
    </lineage>
</organism>